<accession>A0A6V8MX94</accession>
<name>A0A6V8MX94_9BACT</name>
<keyword evidence="2" id="KW-0732">Signal</keyword>
<comment type="similarity">
    <text evidence="1">Belongs to the bacterial secretin family.</text>
</comment>
<feature type="signal peptide" evidence="2">
    <location>
        <begin position="1"/>
        <end position="27"/>
    </location>
</feature>
<dbReference type="Proteomes" id="UP000831485">
    <property type="component" value="Chromosome"/>
</dbReference>
<dbReference type="PANTHER" id="PTHR30332">
    <property type="entry name" value="PROBABLE GENERAL SECRETION PATHWAY PROTEIN D"/>
    <property type="match status" value="1"/>
</dbReference>
<evidence type="ECO:0000313" key="8">
    <source>
        <dbReference type="Proteomes" id="UP000831485"/>
    </source>
</evidence>
<evidence type="ECO:0000313" key="6">
    <source>
        <dbReference type="EMBL" id="UPU34466.1"/>
    </source>
</evidence>
<dbReference type="AlphaFoldDB" id="A0A6V8MX94"/>
<reference evidence="6" key="3">
    <citation type="submission" date="2022-04" db="EMBL/GenBank/DDBJ databases">
        <authorList>
            <person name="Liu G."/>
        </authorList>
    </citation>
    <scope>NUCLEOTIDE SEQUENCE</scope>
    <source>
        <strain evidence="6">RG22</strain>
    </source>
</reference>
<feature type="domain" description="Type II/III secretion system secretin-like" evidence="3">
    <location>
        <begin position="306"/>
        <end position="465"/>
    </location>
</feature>
<dbReference type="RefSeq" id="WP_183347559.1">
    <property type="nucleotide sequence ID" value="NZ_BLXY01000003.1"/>
</dbReference>
<proteinExistence type="inferred from homology"/>
<evidence type="ECO:0000256" key="2">
    <source>
        <dbReference type="SAM" id="SignalP"/>
    </source>
</evidence>
<dbReference type="InterPro" id="IPR032789">
    <property type="entry name" value="T2SS-T3SS_pil_N"/>
</dbReference>
<feature type="domain" description="Pilus formation protein N-terminal" evidence="4">
    <location>
        <begin position="31"/>
        <end position="96"/>
    </location>
</feature>
<evidence type="ECO:0000259" key="3">
    <source>
        <dbReference type="Pfam" id="PF00263"/>
    </source>
</evidence>
<dbReference type="InterPro" id="IPR004846">
    <property type="entry name" value="T2SS/T3SS_dom"/>
</dbReference>
<evidence type="ECO:0000256" key="1">
    <source>
        <dbReference type="RuleBase" id="RU004003"/>
    </source>
</evidence>
<dbReference type="PRINTS" id="PR00811">
    <property type="entry name" value="BCTERIALGSPD"/>
</dbReference>
<dbReference type="Pfam" id="PF00263">
    <property type="entry name" value="Secretin"/>
    <property type="match status" value="1"/>
</dbReference>
<dbReference type="InterPro" id="IPR004845">
    <property type="entry name" value="T2SS_GspD_CS"/>
</dbReference>
<evidence type="ECO:0000313" key="7">
    <source>
        <dbReference type="Proteomes" id="UP000568888"/>
    </source>
</evidence>
<dbReference type="EMBL" id="BLXY01000003">
    <property type="protein sequence ID" value="GFO64454.1"/>
    <property type="molecule type" value="Genomic_DNA"/>
</dbReference>
<organism evidence="5 7">
    <name type="scientific">Geomonas paludis</name>
    <dbReference type="NCBI Taxonomy" id="2740185"/>
    <lineage>
        <taxon>Bacteria</taxon>
        <taxon>Pseudomonadati</taxon>
        <taxon>Thermodesulfobacteriota</taxon>
        <taxon>Desulfuromonadia</taxon>
        <taxon>Geobacterales</taxon>
        <taxon>Geobacteraceae</taxon>
        <taxon>Geomonas</taxon>
    </lineage>
</organism>
<gene>
    <name evidence="5" type="primary">cpaC2</name>
    <name evidence="5" type="ORF">GMPD_23730</name>
    <name evidence="6" type="ORF">M1B72_13510</name>
</gene>
<feature type="chain" id="PRO_5027817423" evidence="2">
    <location>
        <begin position="28"/>
        <end position="498"/>
    </location>
</feature>
<dbReference type="Pfam" id="PF13629">
    <property type="entry name" value="T2SS-T3SS_pil_N"/>
    <property type="match status" value="1"/>
</dbReference>
<dbReference type="Proteomes" id="UP000568888">
    <property type="component" value="Unassembled WGS sequence"/>
</dbReference>
<dbReference type="InterPro" id="IPR050810">
    <property type="entry name" value="Bact_Secretion_Sys_Channel"/>
</dbReference>
<reference evidence="5" key="2">
    <citation type="journal article" date="2021" name="Int. J. Syst. Evol. Microbiol.">
        <title>Geomonas silvestris sp. nov., Geomonas paludis sp. nov. and Geomonas limicola sp. nov., isolated from terrestrial environments, and emended description of the genus Geomonas.</title>
        <authorList>
            <person name="Itoh H."/>
            <person name="Xu Z."/>
            <person name="Masuda Y."/>
            <person name="Ushijima N."/>
            <person name="Hayakawa C."/>
            <person name="Shiratori Y."/>
            <person name="Senoo K."/>
        </authorList>
    </citation>
    <scope>NUCLEOTIDE SEQUENCE</scope>
    <source>
        <strain evidence="5">Red736</strain>
    </source>
</reference>
<dbReference type="GO" id="GO:0015627">
    <property type="term" value="C:type II protein secretion system complex"/>
    <property type="evidence" value="ECO:0007669"/>
    <property type="project" value="TreeGrafter"/>
</dbReference>
<dbReference type="EMBL" id="CP096574">
    <property type="protein sequence ID" value="UPU34466.1"/>
    <property type="molecule type" value="Genomic_DNA"/>
</dbReference>
<dbReference type="GO" id="GO:0009306">
    <property type="term" value="P:protein secretion"/>
    <property type="evidence" value="ECO:0007669"/>
    <property type="project" value="InterPro"/>
</dbReference>
<protein>
    <submittedName>
        <fullName evidence="5">Pilus assembly protein CpaC</fullName>
    </submittedName>
    <submittedName>
        <fullName evidence="6">Pilus assembly protein N-terminal domain-containing protein</fullName>
    </submittedName>
</protein>
<sequence length="498" mass="53153">MKPFTTGKNACLLLILLVVILPMSSLAAVPTEVVVNRSVLLNLNTKSERVSIAAPQVAELVIISPTQLEIIGRKVGATTLIVWEAGGKSTFFDVRVKRDVSVIESQMELLQDQIQDIAPNDTIKVDYANDTIVLSGKAANEQTVAKAVELARAYAVKGDTAGEKIPSAESGLDTSAPPYQYVDNRNEKETSRPPGGNQTAVTVLNHVEIDEPQQVVLEVKVAQVDKSALKSLGISAFVRGNSAEGFSNLVGAPSGQLTVRNPDGSIRSQATGIAGPVPGLASFNPLDQYQLGVSLFDAGVGAVLRALVSKNLAKVLAEPNLMVQSGQAGKFLAGSRIPFSYVSGVGALSSTSIQFIDVGVKLNFRPEVLENGLISLRIEPAEVSSITGVLAVNGYPIIDTREVRTRVKLRNGESLILAGLLQEEAIKAMSKIPILGDIPILGALFRSTQDDIKEKELVFFITPRLAMANAPGSKIPLPTDKPLTPEQEKEFQWIPLPK</sequence>
<dbReference type="PANTHER" id="PTHR30332:SF17">
    <property type="entry name" value="TYPE IV PILIATION SYSTEM PROTEIN DR_0774-RELATED"/>
    <property type="match status" value="1"/>
</dbReference>
<keyword evidence="8" id="KW-1185">Reference proteome</keyword>
<evidence type="ECO:0000259" key="4">
    <source>
        <dbReference type="Pfam" id="PF13629"/>
    </source>
</evidence>
<dbReference type="InterPro" id="IPR001775">
    <property type="entry name" value="GspD/PilQ"/>
</dbReference>
<reference evidence="7" key="1">
    <citation type="submission" date="2020-06" db="EMBL/GenBank/DDBJ databases">
        <title>Draft genomic sequecing of Geomonas sp. Red736.</title>
        <authorList>
            <person name="Itoh H."/>
            <person name="Xu Z.X."/>
            <person name="Ushijima N."/>
            <person name="Masuda Y."/>
            <person name="Shiratori Y."/>
            <person name="Senoo K."/>
        </authorList>
    </citation>
    <scope>NUCLEOTIDE SEQUENCE [LARGE SCALE GENOMIC DNA]</scope>
    <source>
        <strain evidence="7">Red736</strain>
    </source>
</reference>
<evidence type="ECO:0000313" key="5">
    <source>
        <dbReference type="EMBL" id="GFO64454.1"/>
    </source>
</evidence>
<dbReference type="PROSITE" id="PS00875">
    <property type="entry name" value="T2SP_D"/>
    <property type="match status" value="1"/>
</dbReference>